<keyword evidence="9" id="KW-1185">Reference proteome</keyword>
<dbReference type="KEGG" id="apuu:APUU_20981A"/>
<keyword evidence="3 5" id="KW-0786">Thiamine pyrophosphate</keyword>
<dbReference type="Proteomes" id="UP000654913">
    <property type="component" value="Chromosome 2"/>
</dbReference>
<evidence type="ECO:0000259" key="7">
    <source>
        <dbReference type="Pfam" id="PF00676"/>
    </source>
</evidence>
<comment type="cofactor">
    <cofactor evidence="1 5">
        <name>thiamine diphosphate</name>
        <dbReference type="ChEBI" id="CHEBI:58937"/>
    </cofactor>
</comment>
<evidence type="ECO:0000256" key="2">
    <source>
        <dbReference type="ARBA" id="ARBA00023002"/>
    </source>
</evidence>
<dbReference type="GeneID" id="64970554"/>
<comment type="function">
    <text evidence="5">The pyruvate dehydrogenase complex catalyzes the overall conversion of pyruvate to acetyl-CoA and CO(2).</text>
</comment>
<dbReference type="EC" id="1.2.4.1" evidence="5"/>
<evidence type="ECO:0000256" key="6">
    <source>
        <dbReference type="SAM" id="MobiDB-lite"/>
    </source>
</evidence>
<proteinExistence type="predicted"/>
<dbReference type="InterPro" id="IPR050642">
    <property type="entry name" value="PDH_E1_Alpha_Subunit"/>
</dbReference>
<evidence type="ECO:0000256" key="1">
    <source>
        <dbReference type="ARBA" id="ARBA00001964"/>
    </source>
</evidence>
<dbReference type="CDD" id="cd02000">
    <property type="entry name" value="TPP_E1_PDC_ADC_BCADC"/>
    <property type="match status" value="1"/>
</dbReference>
<gene>
    <name evidence="8" type="ORF">APUU_20981A</name>
</gene>
<dbReference type="GO" id="GO:0006086">
    <property type="term" value="P:pyruvate decarboxylation to acetyl-CoA"/>
    <property type="evidence" value="ECO:0007669"/>
    <property type="project" value="InterPro"/>
</dbReference>
<dbReference type="Pfam" id="PF00676">
    <property type="entry name" value="E1_dh"/>
    <property type="match status" value="1"/>
</dbReference>
<dbReference type="PANTHER" id="PTHR11516:SF60">
    <property type="entry name" value="PYRUVATE DEHYDROGENASE E1 COMPONENT SUBUNIT ALPHA"/>
    <property type="match status" value="1"/>
</dbReference>
<dbReference type="AlphaFoldDB" id="A0A7R7XH56"/>
<accession>A0A7R7XH56</accession>
<organism evidence="8 9">
    <name type="scientific">Aspergillus puulaauensis</name>
    <dbReference type="NCBI Taxonomy" id="1220207"/>
    <lineage>
        <taxon>Eukaryota</taxon>
        <taxon>Fungi</taxon>
        <taxon>Dikarya</taxon>
        <taxon>Ascomycota</taxon>
        <taxon>Pezizomycotina</taxon>
        <taxon>Eurotiomycetes</taxon>
        <taxon>Eurotiomycetidae</taxon>
        <taxon>Eurotiales</taxon>
        <taxon>Aspergillaceae</taxon>
        <taxon>Aspergillus</taxon>
    </lineage>
</organism>
<name>A0A7R7XH56_9EURO</name>
<feature type="region of interest" description="Disordered" evidence="6">
    <location>
        <begin position="361"/>
        <end position="405"/>
    </location>
</feature>
<evidence type="ECO:0000313" key="8">
    <source>
        <dbReference type="EMBL" id="BCS20549.1"/>
    </source>
</evidence>
<evidence type="ECO:0000256" key="5">
    <source>
        <dbReference type="RuleBase" id="RU361139"/>
    </source>
</evidence>
<feature type="domain" description="Dehydrogenase E1 component" evidence="7">
    <location>
        <begin position="81"/>
        <end position="373"/>
    </location>
</feature>
<protein>
    <recommendedName>
        <fullName evidence="5">Pyruvate dehydrogenase E1 component subunit alpha</fullName>
        <ecNumber evidence="5">1.2.4.1</ecNumber>
    </recommendedName>
</protein>
<dbReference type="PANTHER" id="PTHR11516">
    <property type="entry name" value="PYRUVATE DEHYDROGENASE E1 COMPONENT, ALPHA SUBUNIT BACTERIAL AND ORGANELLAR"/>
    <property type="match status" value="1"/>
</dbReference>
<sequence>MFSRIVRPKGSLASFRPRVQVQPGIRRRFLANVANIEDIPSEDDRAFSVPISEDSYETYNFDPPPYSIETTKNQLKQLYHDMAMIRRMELAADSLYKDRKIRGFCHLSTGQEAVAVGIEHGMTREDKLITAYRSHGMTLMRGGTVKSIIAELLGRRAGISFGKGGSMHMFCESFFGGNGIVGASVPLGAGIAFAQQYNDKPNVTINLFGDGAANQGQVHEAFNMAKLWDLPVIFGCENNKYGMGTSAERSSASTEYYKRGQYIPGLRVDGMDVLAVLSAIKHGKEYVQAGNGPLLYEYATYRFAGHSMSDPGTAYRSREELKAERENDPISSFRAKLINWDVFSEDQAREIDRSVRKKVNDEVAEAEASPEPELNADILFEDTYARGSEPRQRRGRTIDETYYSG</sequence>
<evidence type="ECO:0000256" key="4">
    <source>
        <dbReference type="ARBA" id="ARBA00023317"/>
    </source>
</evidence>
<reference evidence="8" key="1">
    <citation type="submission" date="2021-01" db="EMBL/GenBank/DDBJ databases">
        <authorList>
            <consortium name="Aspergillus puulaauensis MK2 genome sequencing consortium"/>
            <person name="Kazuki M."/>
            <person name="Futagami T."/>
        </authorList>
    </citation>
    <scope>NUCLEOTIDE SEQUENCE</scope>
    <source>
        <strain evidence="8">MK2</strain>
    </source>
</reference>
<dbReference type="EMBL" id="AP024444">
    <property type="protein sequence ID" value="BCS20549.1"/>
    <property type="molecule type" value="Genomic_DNA"/>
</dbReference>
<comment type="catalytic activity">
    <reaction evidence="5">
        <text>N(6)-[(R)-lipoyl]-L-lysyl-[protein] + pyruvate + H(+) = N(6)-[(R)-S(8)-acetyldihydrolipoyl]-L-lysyl-[protein] + CO2</text>
        <dbReference type="Rhea" id="RHEA:19189"/>
        <dbReference type="Rhea" id="RHEA-COMP:10474"/>
        <dbReference type="Rhea" id="RHEA-COMP:10478"/>
        <dbReference type="ChEBI" id="CHEBI:15361"/>
        <dbReference type="ChEBI" id="CHEBI:15378"/>
        <dbReference type="ChEBI" id="CHEBI:16526"/>
        <dbReference type="ChEBI" id="CHEBI:83099"/>
        <dbReference type="ChEBI" id="CHEBI:83111"/>
        <dbReference type="EC" id="1.2.4.1"/>
    </reaction>
</comment>
<dbReference type="InterPro" id="IPR029061">
    <property type="entry name" value="THDP-binding"/>
</dbReference>
<dbReference type="InterPro" id="IPR017597">
    <property type="entry name" value="Pyrv_DH_E1_asu_subgrp-y"/>
</dbReference>
<dbReference type="SUPFAM" id="SSF52518">
    <property type="entry name" value="Thiamin diphosphate-binding fold (THDP-binding)"/>
    <property type="match status" value="1"/>
</dbReference>
<dbReference type="RefSeq" id="XP_041552743.1">
    <property type="nucleotide sequence ID" value="XM_041699682.1"/>
</dbReference>
<dbReference type="GO" id="GO:0004739">
    <property type="term" value="F:pyruvate dehydrogenase (acetyl-transferring) activity"/>
    <property type="evidence" value="ECO:0007669"/>
    <property type="project" value="UniProtKB-UniRule"/>
</dbReference>
<feature type="compositionally biased region" description="Basic and acidic residues" evidence="6">
    <location>
        <begin position="388"/>
        <end position="399"/>
    </location>
</feature>
<dbReference type="Gene3D" id="3.40.50.970">
    <property type="match status" value="1"/>
</dbReference>
<keyword evidence="2 5" id="KW-0560">Oxidoreductase</keyword>
<evidence type="ECO:0000313" key="9">
    <source>
        <dbReference type="Proteomes" id="UP000654913"/>
    </source>
</evidence>
<dbReference type="FunFam" id="3.40.50.970:FF:000013">
    <property type="entry name" value="Pyruvate dehydrogenase E1 component subunit alpha"/>
    <property type="match status" value="1"/>
</dbReference>
<dbReference type="OrthoDB" id="10256198at2759"/>
<reference evidence="8" key="2">
    <citation type="submission" date="2021-02" db="EMBL/GenBank/DDBJ databases">
        <title>Aspergillus puulaauensis MK2 genome sequence.</title>
        <authorList>
            <person name="Futagami T."/>
            <person name="Mori K."/>
            <person name="Kadooka C."/>
            <person name="Tanaka T."/>
        </authorList>
    </citation>
    <scope>NUCLEOTIDE SEQUENCE</scope>
    <source>
        <strain evidence="8">MK2</strain>
    </source>
</reference>
<evidence type="ECO:0000256" key="3">
    <source>
        <dbReference type="ARBA" id="ARBA00023052"/>
    </source>
</evidence>
<keyword evidence="4 5" id="KW-0670">Pyruvate</keyword>
<dbReference type="NCBIfam" id="TIGR03182">
    <property type="entry name" value="PDH_E1_alph_y"/>
    <property type="match status" value="1"/>
</dbReference>
<dbReference type="InterPro" id="IPR001017">
    <property type="entry name" value="DH_E1"/>
</dbReference>